<organism evidence="1 2">
    <name type="scientific">Sphingomonas daechungensis</name>
    <dbReference type="NCBI Taxonomy" id="1176646"/>
    <lineage>
        <taxon>Bacteria</taxon>
        <taxon>Pseudomonadati</taxon>
        <taxon>Pseudomonadota</taxon>
        <taxon>Alphaproteobacteria</taxon>
        <taxon>Sphingomonadales</taxon>
        <taxon>Sphingomonadaceae</taxon>
        <taxon>Sphingomonas</taxon>
    </lineage>
</organism>
<name>A0ABX6T105_9SPHN</name>
<protein>
    <submittedName>
        <fullName evidence="1">Uncharacterized protein</fullName>
    </submittedName>
</protein>
<evidence type="ECO:0000313" key="1">
    <source>
        <dbReference type="EMBL" id="QNP43517.1"/>
    </source>
</evidence>
<proteinExistence type="predicted"/>
<evidence type="ECO:0000313" key="2">
    <source>
        <dbReference type="Proteomes" id="UP000516134"/>
    </source>
</evidence>
<accession>A0ABX6T105</accession>
<sequence>MLLLSILLTQVASAAPREVIDLTIPQPCVAAPADGEVVVCANRNGESPYRLRQPRGRVAETDLPKAEVQVANGLAIAGETEQADVGGFPSNRAMIKLKIKF</sequence>
<gene>
    <name evidence="1" type="ORF">H9L15_01665</name>
</gene>
<keyword evidence="2" id="KW-1185">Reference proteome</keyword>
<dbReference type="Proteomes" id="UP000516134">
    <property type="component" value="Chromosome"/>
</dbReference>
<dbReference type="RefSeq" id="WP_187714947.1">
    <property type="nucleotide sequence ID" value="NZ_BAABJC010000001.1"/>
</dbReference>
<dbReference type="EMBL" id="CP060780">
    <property type="protein sequence ID" value="QNP43517.1"/>
    <property type="molecule type" value="Genomic_DNA"/>
</dbReference>
<reference evidence="1 2" key="1">
    <citation type="submission" date="2020-08" db="EMBL/GenBank/DDBJ databases">
        <title>Genome sequence of Sphingomonas daechungensis KACC 18115T.</title>
        <authorList>
            <person name="Hyun D.-W."/>
            <person name="Bae J.-W."/>
        </authorList>
    </citation>
    <scope>NUCLEOTIDE SEQUENCE [LARGE SCALE GENOMIC DNA]</scope>
    <source>
        <strain evidence="1 2">KACC 18115</strain>
    </source>
</reference>